<protein>
    <submittedName>
        <fullName evidence="1">Uncharacterized protein</fullName>
    </submittedName>
</protein>
<accession>A0ACC2P210</accession>
<organism evidence="1 2">
    <name type="scientific">Eretmocerus hayati</name>
    <dbReference type="NCBI Taxonomy" id="131215"/>
    <lineage>
        <taxon>Eukaryota</taxon>
        <taxon>Metazoa</taxon>
        <taxon>Ecdysozoa</taxon>
        <taxon>Arthropoda</taxon>
        <taxon>Hexapoda</taxon>
        <taxon>Insecta</taxon>
        <taxon>Pterygota</taxon>
        <taxon>Neoptera</taxon>
        <taxon>Endopterygota</taxon>
        <taxon>Hymenoptera</taxon>
        <taxon>Apocrita</taxon>
        <taxon>Proctotrupomorpha</taxon>
        <taxon>Chalcidoidea</taxon>
        <taxon>Aphelinidae</taxon>
        <taxon>Aphelininae</taxon>
        <taxon>Eretmocerus</taxon>
    </lineage>
</organism>
<dbReference type="EMBL" id="CM056742">
    <property type="protein sequence ID" value="KAJ8677133.1"/>
    <property type="molecule type" value="Genomic_DNA"/>
</dbReference>
<name>A0ACC2P210_9HYME</name>
<dbReference type="Proteomes" id="UP001239111">
    <property type="component" value="Chromosome 2"/>
</dbReference>
<keyword evidence="2" id="KW-1185">Reference proteome</keyword>
<evidence type="ECO:0000313" key="1">
    <source>
        <dbReference type="EMBL" id="KAJ8677133.1"/>
    </source>
</evidence>
<sequence>MERVNVIAKCSTIIVVKGMMKTGRVNDEVDMESDTEENEDEPATSSNGMIDSNELLIREVRDREPLWSFTDKNLRAQRGSSDKTQLWGEVHEAVKDHFPNVTAVKDRKKFNNDFQQETQRS</sequence>
<gene>
    <name evidence="1" type="ORF">QAD02_012920</name>
</gene>
<evidence type="ECO:0000313" key="2">
    <source>
        <dbReference type="Proteomes" id="UP001239111"/>
    </source>
</evidence>
<reference evidence="1" key="1">
    <citation type="submission" date="2023-04" db="EMBL/GenBank/DDBJ databases">
        <title>A chromosome-level genome assembly of the parasitoid wasp Eretmocerus hayati.</title>
        <authorList>
            <person name="Zhong Y."/>
            <person name="Liu S."/>
            <person name="Liu Y."/>
        </authorList>
    </citation>
    <scope>NUCLEOTIDE SEQUENCE</scope>
    <source>
        <strain evidence="1">ZJU_SS_LIU_2023</strain>
    </source>
</reference>
<proteinExistence type="predicted"/>
<comment type="caution">
    <text evidence="1">The sequence shown here is derived from an EMBL/GenBank/DDBJ whole genome shotgun (WGS) entry which is preliminary data.</text>
</comment>